<evidence type="ECO:0000313" key="3">
    <source>
        <dbReference type="EMBL" id="SGZ13144.1"/>
    </source>
</evidence>
<dbReference type="EMBL" id="FPLD01000103">
    <property type="protein sequence ID" value="SGZ13144.1"/>
    <property type="molecule type" value="Genomic_DNA"/>
</dbReference>
<evidence type="ECO:0000256" key="1">
    <source>
        <dbReference type="SAM" id="Phobius"/>
    </source>
</evidence>
<keyword evidence="1" id="KW-0472">Membrane</keyword>
<dbReference type="Proteomes" id="UP000183794">
    <property type="component" value="Unassembled WGS sequence"/>
</dbReference>
<accession>A0A090IDU0</accession>
<gene>
    <name evidence="2" type="ORF">MT2528_3706</name>
    <name evidence="3" type="ORF">NVI5450_3904</name>
</gene>
<evidence type="ECO:0000313" key="4">
    <source>
        <dbReference type="Proteomes" id="UP000182660"/>
    </source>
</evidence>
<dbReference type="InterPro" id="IPR008620">
    <property type="entry name" value="FixH"/>
</dbReference>
<dbReference type="Pfam" id="PF05751">
    <property type="entry name" value="FixH"/>
    <property type="match status" value="1"/>
</dbReference>
<name>A0A090IDU0_9GAMM</name>
<protein>
    <recommendedName>
        <fullName evidence="6">CcoH-like protein</fullName>
    </recommendedName>
</protein>
<dbReference type="GeneID" id="61297521"/>
<dbReference type="STRING" id="80854.MVIS_2248"/>
<reference evidence="2 4" key="2">
    <citation type="submission" date="2016-11" db="EMBL/GenBank/DDBJ databases">
        <authorList>
            <person name="Klemetsen T."/>
        </authorList>
    </citation>
    <scope>NUCLEOTIDE SEQUENCE [LARGE SCALE GENOMIC DNA]</scope>
    <source>
        <strain evidence="2">MT 2528</strain>
    </source>
</reference>
<proteinExistence type="predicted"/>
<dbReference type="AlphaFoldDB" id="A0A090IDU0"/>
<keyword evidence="1" id="KW-1133">Transmembrane helix</keyword>
<feature type="transmembrane region" description="Helical" evidence="1">
    <location>
        <begin position="12"/>
        <end position="32"/>
    </location>
</feature>
<organism evidence="3 5">
    <name type="scientific">Moritella viscosa</name>
    <dbReference type="NCBI Taxonomy" id="80854"/>
    <lineage>
        <taxon>Bacteria</taxon>
        <taxon>Pseudomonadati</taxon>
        <taxon>Pseudomonadota</taxon>
        <taxon>Gammaproteobacteria</taxon>
        <taxon>Alteromonadales</taxon>
        <taxon>Moritellaceae</taxon>
        <taxon>Moritella</taxon>
    </lineage>
</organism>
<dbReference type="Proteomes" id="UP000182660">
    <property type="component" value="Unassembled WGS sequence"/>
</dbReference>
<evidence type="ECO:0008006" key="6">
    <source>
        <dbReference type="Google" id="ProtNLM"/>
    </source>
</evidence>
<dbReference type="PATRIC" id="fig|80854.5.peg.2399"/>
<evidence type="ECO:0000313" key="5">
    <source>
        <dbReference type="Proteomes" id="UP000183794"/>
    </source>
</evidence>
<keyword evidence="4" id="KW-1185">Reference proteome</keyword>
<evidence type="ECO:0000313" key="2">
    <source>
        <dbReference type="EMBL" id="SGY98747.1"/>
    </source>
</evidence>
<reference evidence="3 5" key="1">
    <citation type="submission" date="2016-11" db="EMBL/GenBank/DDBJ databases">
        <authorList>
            <person name="Jaros S."/>
            <person name="Januszkiewicz K."/>
            <person name="Wedrychowicz H."/>
        </authorList>
    </citation>
    <scope>NUCLEOTIDE SEQUENCE [LARGE SCALE GENOMIC DNA]</scope>
    <source>
        <strain evidence="3">NVI 5450</strain>
    </source>
</reference>
<dbReference type="EMBL" id="FPLJ01000079">
    <property type="protein sequence ID" value="SGY98747.1"/>
    <property type="molecule type" value="Genomic_DNA"/>
</dbReference>
<dbReference type="HOGENOM" id="CLU_100979_2_0_6"/>
<dbReference type="KEGG" id="mvs:MVIS_2248"/>
<keyword evidence="1" id="KW-0812">Transmembrane</keyword>
<dbReference type="RefSeq" id="WP_045110445.1">
    <property type="nucleotide sequence ID" value="NZ_CAWQZC010000025.1"/>
</dbReference>
<sequence length="163" mass="18892">MKSYWYKEPWFWFVIFFPVLAVVAGTSTFIIFQNNQPDMVSDDYYKDGKKINQDLTKYHEALVRNITFSLKFDDGFAVFTPSTGDMTKNEALNISFFHVTLAKHDISVLATASGDGSYRVEIPDDMLKGKWRVRAESFDGKWRIQEYVQYPNTSVIKLDGEQD</sequence>
<dbReference type="OrthoDB" id="5295180at2"/>